<evidence type="ECO:0000259" key="1">
    <source>
        <dbReference type="Pfam" id="PF10135"/>
    </source>
</evidence>
<dbReference type="Pfam" id="PF10135">
    <property type="entry name" value="Rod-binding"/>
    <property type="match status" value="1"/>
</dbReference>
<reference evidence="2 3" key="1">
    <citation type="submission" date="2023-04" db="EMBL/GenBank/DDBJ databases">
        <title>YMD61, complete Genome.</title>
        <authorList>
            <person name="Zhang J."/>
        </authorList>
    </citation>
    <scope>NUCLEOTIDE SEQUENCE [LARGE SCALE GENOMIC DNA]</scope>
    <source>
        <strain evidence="2 3">YMD61</strain>
    </source>
</reference>
<keyword evidence="3" id="KW-1185">Reference proteome</keyword>
<evidence type="ECO:0000313" key="3">
    <source>
        <dbReference type="Proteomes" id="UP001230978"/>
    </source>
</evidence>
<accession>A0ABY8Q593</accession>
<dbReference type="RefSeq" id="WP_281464408.1">
    <property type="nucleotide sequence ID" value="NZ_CP124535.1"/>
</dbReference>
<evidence type="ECO:0000313" key="2">
    <source>
        <dbReference type="EMBL" id="WGV15246.1"/>
    </source>
</evidence>
<feature type="domain" description="Flagellar protein FlgJ N-terminal" evidence="1">
    <location>
        <begin position="52"/>
        <end position="89"/>
    </location>
</feature>
<protein>
    <submittedName>
        <fullName evidence="2">Rod-binding protein</fullName>
    </submittedName>
</protein>
<proteinExistence type="predicted"/>
<name>A0ABY8Q593_9RHOB</name>
<sequence length="96" mass="9951">MTPDLLPLRPPALPGARLIERAQALEGAFLAEMLRHTGLGSGDGEGFGSLQGAFGGGIGEEQFASFLREAMAKRMVDAGGIGLTESLLRSLGPREG</sequence>
<dbReference type="Proteomes" id="UP001230978">
    <property type="component" value="Chromosome"/>
</dbReference>
<dbReference type="InterPro" id="IPR019301">
    <property type="entry name" value="Flagellar_prot_FlgJ_N"/>
</dbReference>
<organism evidence="2 3">
    <name type="scientific">Fuscovulum ytuae</name>
    <dbReference type="NCBI Taxonomy" id="3042299"/>
    <lineage>
        <taxon>Bacteria</taxon>
        <taxon>Pseudomonadati</taxon>
        <taxon>Pseudomonadota</taxon>
        <taxon>Alphaproteobacteria</taxon>
        <taxon>Rhodobacterales</taxon>
        <taxon>Paracoccaceae</taxon>
        <taxon>Fuscovulum</taxon>
    </lineage>
</organism>
<dbReference type="EMBL" id="CP124535">
    <property type="protein sequence ID" value="WGV15246.1"/>
    <property type="molecule type" value="Genomic_DNA"/>
</dbReference>
<gene>
    <name evidence="2" type="ORF">QF092_13315</name>
</gene>